<evidence type="ECO:0000256" key="5">
    <source>
        <dbReference type="SAM" id="Coils"/>
    </source>
</evidence>
<keyword evidence="6" id="KW-0812">Transmembrane</keyword>
<dbReference type="KEGG" id="cqi:110718020"/>
<keyword evidence="2 4" id="KW-0863">Zinc-finger</keyword>
<evidence type="ECO:0000313" key="8">
    <source>
        <dbReference type="EnsemblPlants" id="AUR62002508-RA:cds"/>
    </source>
</evidence>
<reference evidence="8" key="2">
    <citation type="submission" date="2021-03" db="UniProtKB">
        <authorList>
            <consortium name="EnsemblPlants"/>
        </authorList>
    </citation>
    <scope>IDENTIFICATION</scope>
</reference>
<feature type="domain" description="GRF-type" evidence="7">
    <location>
        <begin position="27"/>
        <end position="68"/>
    </location>
</feature>
<name>A0A803KU00_CHEQI</name>
<dbReference type="PANTHER" id="PTHR33248">
    <property type="entry name" value="ZINC ION-BINDING PROTEIN"/>
    <property type="match status" value="1"/>
</dbReference>
<dbReference type="RefSeq" id="XP_021752513.1">
    <property type="nucleotide sequence ID" value="XM_021896821.1"/>
</dbReference>
<keyword evidence="9" id="KW-1185">Reference proteome</keyword>
<dbReference type="EnsemblPlants" id="AUR62002508-RA">
    <property type="protein sequence ID" value="AUR62002508-RA:cds"/>
    <property type="gene ID" value="AUR62002508"/>
</dbReference>
<reference evidence="8" key="1">
    <citation type="journal article" date="2017" name="Nature">
        <title>The genome of Chenopodium quinoa.</title>
        <authorList>
            <person name="Jarvis D.E."/>
            <person name="Ho Y.S."/>
            <person name="Lightfoot D.J."/>
            <person name="Schmoeckel S.M."/>
            <person name="Li B."/>
            <person name="Borm T.J.A."/>
            <person name="Ohyanagi H."/>
            <person name="Mineta K."/>
            <person name="Michell C.T."/>
            <person name="Saber N."/>
            <person name="Kharbatia N.M."/>
            <person name="Rupper R.R."/>
            <person name="Sharp A.R."/>
            <person name="Dally N."/>
            <person name="Boughton B.A."/>
            <person name="Woo Y.H."/>
            <person name="Gao G."/>
            <person name="Schijlen E.G.W.M."/>
            <person name="Guo X."/>
            <person name="Momin A.A."/>
            <person name="Negrao S."/>
            <person name="Al-Babili S."/>
            <person name="Gehring C."/>
            <person name="Roessner U."/>
            <person name="Jung C."/>
            <person name="Murphy K."/>
            <person name="Arold S.T."/>
            <person name="Gojobori T."/>
            <person name="van der Linden C.G."/>
            <person name="van Loo E.N."/>
            <person name="Jellen E.N."/>
            <person name="Maughan P.J."/>
            <person name="Tester M."/>
        </authorList>
    </citation>
    <scope>NUCLEOTIDE SEQUENCE [LARGE SCALE GENOMIC DNA]</scope>
    <source>
        <strain evidence="8">cv. PI 614886</strain>
    </source>
</reference>
<keyword evidence="1" id="KW-0479">Metal-binding</keyword>
<evidence type="ECO:0000256" key="6">
    <source>
        <dbReference type="SAM" id="Phobius"/>
    </source>
</evidence>
<dbReference type="InterPro" id="IPR010666">
    <property type="entry name" value="Znf_GRF"/>
</dbReference>
<keyword evidence="6" id="KW-1133">Transmembrane helix</keyword>
<protein>
    <recommendedName>
        <fullName evidence="7">GRF-type domain-containing protein</fullName>
    </recommendedName>
</protein>
<feature type="coiled-coil region" evidence="5">
    <location>
        <begin position="86"/>
        <end position="120"/>
    </location>
</feature>
<evidence type="ECO:0000313" key="9">
    <source>
        <dbReference type="Proteomes" id="UP000596660"/>
    </source>
</evidence>
<dbReference type="Pfam" id="PF06839">
    <property type="entry name" value="Zn_ribbon_GRF"/>
    <property type="match status" value="1"/>
</dbReference>
<evidence type="ECO:0000256" key="1">
    <source>
        <dbReference type="ARBA" id="ARBA00022723"/>
    </source>
</evidence>
<dbReference type="GeneID" id="110718020"/>
<dbReference type="AlphaFoldDB" id="A0A803KU00"/>
<gene>
    <name evidence="8" type="primary">LOC110718020</name>
</gene>
<evidence type="ECO:0000256" key="2">
    <source>
        <dbReference type="ARBA" id="ARBA00022771"/>
    </source>
</evidence>
<accession>A0A803KU00</accession>
<evidence type="ECO:0000256" key="4">
    <source>
        <dbReference type="PROSITE-ProRule" id="PRU01343"/>
    </source>
</evidence>
<dbReference type="Proteomes" id="UP000596660">
    <property type="component" value="Unplaced"/>
</dbReference>
<sequence>MASRRHVGSSGSSLSRSFGWGLPKLKCKCGVEAVIRRVRNVDNVGMKFYGCPNWPEGDCGFFQWVNANNMDLEDLRFQVFEKDTQVAEKEIEIDFMKEQLKKIEKNLDIKKDELNDTKMELSHTRIEIMKAARNVKNFSIALFVSWIFFAFLLVYLKP</sequence>
<organism evidence="8 9">
    <name type="scientific">Chenopodium quinoa</name>
    <name type="common">Quinoa</name>
    <dbReference type="NCBI Taxonomy" id="63459"/>
    <lineage>
        <taxon>Eukaryota</taxon>
        <taxon>Viridiplantae</taxon>
        <taxon>Streptophyta</taxon>
        <taxon>Embryophyta</taxon>
        <taxon>Tracheophyta</taxon>
        <taxon>Spermatophyta</taxon>
        <taxon>Magnoliopsida</taxon>
        <taxon>eudicotyledons</taxon>
        <taxon>Gunneridae</taxon>
        <taxon>Pentapetalae</taxon>
        <taxon>Caryophyllales</taxon>
        <taxon>Chenopodiaceae</taxon>
        <taxon>Chenopodioideae</taxon>
        <taxon>Atripliceae</taxon>
        <taxon>Chenopodium</taxon>
    </lineage>
</organism>
<evidence type="ECO:0000256" key="3">
    <source>
        <dbReference type="ARBA" id="ARBA00022833"/>
    </source>
</evidence>
<evidence type="ECO:0000259" key="7">
    <source>
        <dbReference type="PROSITE" id="PS51999"/>
    </source>
</evidence>
<dbReference type="PROSITE" id="PS51999">
    <property type="entry name" value="ZF_GRF"/>
    <property type="match status" value="1"/>
</dbReference>
<dbReference type="SMR" id="A0A803KU00"/>
<feature type="transmembrane region" description="Helical" evidence="6">
    <location>
        <begin position="138"/>
        <end position="156"/>
    </location>
</feature>
<dbReference type="GO" id="GO:0008270">
    <property type="term" value="F:zinc ion binding"/>
    <property type="evidence" value="ECO:0007669"/>
    <property type="project" value="UniProtKB-KW"/>
</dbReference>
<dbReference type="Gramene" id="AUR62002508-RA">
    <property type="protein sequence ID" value="AUR62002508-RA:cds"/>
    <property type="gene ID" value="AUR62002508"/>
</dbReference>
<proteinExistence type="predicted"/>
<keyword evidence="6" id="KW-0472">Membrane</keyword>
<dbReference type="OrthoDB" id="5418639at2759"/>
<keyword evidence="5" id="KW-0175">Coiled coil</keyword>
<keyword evidence="3" id="KW-0862">Zinc</keyword>